<evidence type="ECO:0000313" key="3">
    <source>
        <dbReference type="Proteomes" id="UP000233837"/>
    </source>
</evidence>
<reference evidence="2 3" key="2">
    <citation type="journal article" date="2017" name="Nature">
        <title>The Apostasia genome and the evolution of orchids.</title>
        <authorList>
            <person name="Zhang G.Q."/>
            <person name="Liu K.W."/>
            <person name="Li Z."/>
            <person name="Lohaus R."/>
            <person name="Hsiao Y.Y."/>
            <person name="Niu S.C."/>
            <person name="Wang J.Y."/>
            <person name="Lin Y.C."/>
            <person name="Xu Q."/>
            <person name="Chen L.J."/>
            <person name="Yoshida K."/>
            <person name="Fujiwara S."/>
            <person name="Wang Z.W."/>
            <person name="Zhang Y.Q."/>
            <person name="Mitsuda N."/>
            <person name="Wang M."/>
            <person name="Liu G.H."/>
            <person name="Pecoraro L."/>
            <person name="Huang H.X."/>
            <person name="Xiao X.J."/>
            <person name="Lin M."/>
            <person name="Wu X.Y."/>
            <person name="Wu W.L."/>
            <person name="Chen Y.Y."/>
            <person name="Chang S.B."/>
            <person name="Sakamoto S."/>
            <person name="Ohme-Takagi M."/>
            <person name="Yagi M."/>
            <person name="Zeng S.J."/>
            <person name="Shen C.Y."/>
            <person name="Yeh C.M."/>
            <person name="Luo Y.B."/>
            <person name="Tsai W.C."/>
            <person name="Van de Peer Y."/>
            <person name="Liu Z.J."/>
        </authorList>
    </citation>
    <scope>NUCLEOTIDE SEQUENCE [LARGE SCALE GENOMIC DNA]</scope>
    <source>
        <tissue evidence="2">The whole plant</tissue>
    </source>
</reference>
<sequence length="96" mass="11117">MDPEQLGRTLDLLVGQMNTISQQLEENQADLAELRRNTTERFDTLERARDHPTPYTPSRPTSMYGDETYPDERPHRANHRAPYHGHDPINSCAMLK</sequence>
<dbReference type="EMBL" id="KZ504532">
    <property type="protein sequence ID" value="PKU61994.1"/>
    <property type="molecule type" value="Genomic_DNA"/>
</dbReference>
<protein>
    <submittedName>
        <fullName evidence="2">Uncharacterized protein</fullName>
    </submittedName>
</protein>
<gene>
    <name evidence="2" type="ORF">MA16_Dca029171</name>
</gene>
<feature type="region of interest" description="Disordered" evidence="1">
    <location>
        <begin position="40"/>
        <end position="96"/>
    </location>
</feature>
<evidence type="ECO:0000313" key="2">
    <source>
        <dbReference type="EMBL" id="PKU61994.1"/>
    </source>
</evidence>
<reference evidence="2 3" key="1">
    <citation type="journal article" date="2016" name="Sci. Rep.">
        <title>The Dendrobium catenatum Lindl. genome sequence provides insights into polysaccharide synthase, floral development and adaptive evolution.</title>
        <authorList>
            <person name="Zhang G.Q."/>
            <person name="Xu Q."/>
            <person name="Bian C."/>
            <person name="Tsai W.C."/>
            <person name="Yeh C.M."/>
            <person name="Liu K.W."/>
            <person name="Yoshida K."/>
            <person name="Zhang L.S."/>
            <person name="Chang S.B."/>
            <person name="Chen F."/>
            <person name="Shi Y."/>
            <person name="Su Y.Y."/>
            <person name="Zhang Y.Q."/>
            <person name="Chen L.J."/>
            <person name="Yin Y."/>
            <person name="Lin M."/>
            <person name="Huang H."/>
            <person name="Deng H."/>
            <person name="Wang Z.W."/>
            <person name="Zhu S.L."/>
            <person name="Zhao X."/>
            <person name="Deng C."/>
            <person name="Niu S.C."/>
            <person name="Huang J."/>
            <person name="Wang M."/>
            <person name="Liu G.H."/>
            <person name="Yang H.J."/>
            <person name="Xiao X.J."/>
            <person name="Hsiao Y.Y."/>
            <person name="Wu W.L."/>
            <person name="Chen Y.Y."/>
            <person name="Mitsuda N."/>
            <person name="Ohme-Takagi M."/>
            <person name="Luo Y.B."/>
            <person name="Van de Peer Y."/>
            <person name="Liu Z.J."/>
        </authorList>
    </citation>
    <scope>NUCLEOTIDE SEQUENCE [LARGE SCALE GENOMIC DNA]</scope>
    <source>
        <tissue evidence="2">The whole plant</tissue>
    </source>
</reference>
<dbReference type="AlphaFoldDB" id="A0A2I0VF61"/>
<keyword evidence="3" id="KW-1185">Reference proteome</keyword>
<name>A0A2I0VF61_9ASPA</name>
<organism evidence="2 3">
    <name type="scientific">Dendrobium catenatum</name>
    <dbReference type="NCBI Taxonomy" id="906689"/>
    <lineage>
        <taxon>Eukaryota</taxon>
        <taxon>Viridiplantae</taxon>
        <taxon>Streptophyta</taxon>
        <taxon>Embryophyta</taxon>
        <taxon>Tracheophyta</taxon>
        <taxon>Spermatophyta</taxon>
        <taxon>Magnoliopsida</taxon>
        <taxon>Liliopsida</taxon>
        <taxon>Asparagales</taxon>
        <taxon>Orchidaceae</taxon>
        <taxon>Epidendroideae</taxon>
        <taxon>Malaxideae</taxon>
        <taxon>Dendrobiinae</taxon>
        <taxon>Dendrobium</taxon>
    </lineage>
</organism>
<evidence type="ECO:0000256" key="1">
    <source>
        <dbReference type="SAM" id="MobiDB-lite"/>
    </source>
</evidence>
<feature type="compositionally biased region" description="Basic and acidic residues" evidence="1">
    <location>
        <begin position="40"/>
        <end position="52"/>
    </location>
</feature>
<accession>A0A2I0VF61</accession>
<dbReference type="Proteomes" id="UP000233837">
    <property type="component" value="Unassembled WGS sequence"/>
</dbReference>
<proteinExistence type="predicted"/>